<feature type="compositionally biased region" description="Acidic residues" evidence="10">
    <location>
        <begin position="606"/>
        <end position="630"/>
    </location>
</feature>
<comment type="caution">
    <text evidence="14">The sequence shown here is derived from an EMBL/GenBank/DDBJ whole genome shotgun (WGS) entry which is preliminary data.</text>
</comment>
<sequence>MGSLVGGCRLKQVSTLAMATSSSVVPLLGRNRSATATDTATDTATAINDGGYDSSKRALLFRKAEVQARLRELESGGGGDEVPPVDDDDDDVASVTTMKALISALPDATRPVLPLTISTTTGGEMTLTAASAVTMTTATDAPSASTSLPRVDVHWDYALKEMAWLSADFRSERKRQIAQARRLSNAILQHHATLSARRMRERAAFEAKVRRLAGRMARMVRDGYWKKMERVVEYKQRLEGEERRRKEMDGRLVFLVRQTERYGESLRNDERDEGRGIGDGGRKITIEEALSSGTGSRARCRSMSGSSRVDYTRMDRDVAYDDESTSFFYYGKGDGGNDQQRRRGLGIDAANNNKFVAVEDSDDDGSYALPEEDEMAIEAQIEEMEYSALLLEFEEEYKREDIDAEVRMLLEERDVDVEDLILRLIEEGREDEAEEGGEGGGGAASSTRAEDVGKDEEVAGIIHDAMDLDEECDDDSGANEIERKKSVRFVPIDDEMTPVPAKGEYAFHGDDEADDKDIDDEEDETGELSDAVGCQAKSVIGLLDDDDHEEKDEFHLERDELDDETTIEVEERLGRDMSYHDEIELLKREGEMSIEELRAMYANIEEGGDEDNNEDEDALSEGDSSVENDEDLSKVSALALLDEDDHEEKDEFHLERDELDDETTIEVEERLGRDMSYHDEIELLKREGEMSIEELRAMYPNIEEGEDEDNNEDEEALSEGDSSVGNDEDLSKVSALALLDEDDHEEKDEFHLEGDELDDETTIEVEERLGRDMSYEDEIELLKREGEMSVEELRAMYANMNKQSNDDEISEVEYDELTECTETLVDESSKRKHSLIEESTVHDGAHSKKSKMEGDEGISALASLAASDTKARETMLTRPFLLASWVKLRAYQHVGLNWLVSIQTRRLNGILADEMGLGKTLQTISMLAYLASYKGLWGPHLIIVPTSCLVNWEVEFKRFCPGLKVMCYYGNAKKRKELRTGWTKPNIHHVVITSYQLAVQDAFAFKRKKWYYLILDEAHNIKNFESQRWQTLISFNTQRRLLLTGTPLQNNLMELWSLLHFLMPHVFTDRKQFSYWFSNPMDNIIEGNAKRNDDLIKRLHGIIRPFLLRRLKKDVEKQLPGKYEHIIKCQLSRRQMFLYEEFMARSSTRKAVSGGNFMGMMNVLMQLRKVCNHPDLFEPRSVTTPFVMERLTLSTASCVVRAIEPTSALDELSSFLRLPLWTMGQGSPSFQKSISVDQIVAGQLFEYMTPESIIVENVTNDDLTEPMPPPEMAVGISSFLYGIRATEKHERVSRAKFVSGINKRRCETLVFPYSDRLRRAVSVVSDLCYLPLKDDLNVSQIAATPMELLAMRKSQEDRANDLDEIVDKFVFCVPKAGTLKPMHVSPKRDSTSLISEKTLAAKTSTAVENYFAPFAKAMSRLTMCFPDKKLVQFDAGKLQTLATLLRELKHGGHRVLIFTQMSKMLDLLESFLNLNGHTYLRLDGATDVDKRQRLMDRFNNDSKIFCFILSTRSGGLGINLTGADSVVFYDSDWNPAMDAQAQDRAHRIGQTREVHIYRMVTEYSIEENILTKAKQKRNLDLLVMDEGKFHATAPDESSTGDVGAEGDAFTKDKLQRILGIHAENDDLPISSVDDTMSNDQLESAMAALEDEDDVVAMRNTRQEAIEALKEFDESIQYKQDEIALVESNGKEEKDEVVKLKNKILPNSSSAESDNHKLKHDDASDDEKEMEKEFAQWQRKVGMDANTIYESLTPLERYGLHVKEQIDPYYSKYFWAEQQRLQTTNTNNEWNIEEIEQKKVKEEQQAFEDGDLLATFPEAESLPRQRQLYIREKARLRSDTMRRKLTGQNWNARLDDRSGNVFWYNADTGEVLGDKPQVLRMLEAEEVARTEGWSALPHKPLVHIMDFLIPYPERIKCTATCRRWKAAATDASFVLHVWPVELGALVMDVNKLGKNHFRTIADANRAALPGDSIGLVVNKPIKFVGDENEPAHVVLEMSGEMLWESSGGWMEGITIRRPRISMGMTHNTEILRIEAGARLDMFNCVFDNRGSIGNCVSVMSDGAGGRWEKATINGGSRDYSGLLIEKNAKVELIDCCICENDGVGITHGKGAIVTMIDCTVERNGLALSTKKNIVVSLVEPDYTDDRLVRLL</sequence>
<evidence type="ECO:0000256" key="1">
    <source>
        <dbReference type="ARBA" id="ARBA00004123"/>
    </source>
</evidence>
<dbReference type="InterPro" id="IPR014012">
    <property type="entry name" value="HSA_dom"/>
</dbReference>
<feature type="region of interest" description="Disordered" evidence="10">
    <location>
        <begin position="1702"/>
        <end position="1729"/>
    </location>
</feature>
<proteinExistence type="inferred from homology"/>
<accession>A0ABD3RHR2</accession>
<feature type="compositionally biased region" description="Acidic residues" evidence="10">
    <location>
        <begin position="703"/>
        <end position="718"/>
    </location>
</feature>
<dbReference type="InterPro" id="IPR001810">
    <property type="entry name" value="F-box_dom"/>
</dbReference>
<dbReference type="SUPFAM" id="SSF52540">
    <property type="entry name" value="P-loop containing nucleoside triphosphate hydrolases"/>
    <property type="match status" value="2"/>
</dbReference>
<evidence type="ECO:0000256" key="6">
    <source>
        <dbReference type="ARBA" id="ARBA00022840"/>
    </source>
</evidence>
<dbReference type="SMART" id="SM00490">
    <property type="entry name" value="HELICc"/>
    <property type="match status" value="1"/>
</dbReference>
<evidence type="ECO:0000313" key="15">
    <source>
        <dbReference type="Proteomes" id="UP001530377"/>
    </source>
</evidence>
<dbReference type="PROSITE" id="PS51192">
    <property type="entry name" value="HELICASE_ATP_BIND_1"/>
    <property type="match status" value="1"/>
</dbReference>
<dbReference type="GO" id="GO:0006325">
    <property type="term" value="P:chromatin organization"/>
    <property type="evidence" value="ECO:0007669"/>
    <property type="project" value="UniProtKB-KW"/>
</dbReference>
<dbReference type="Pfam" id="PF00176">
    <property type="entry name" value="SNF2-rel_dom"/>
    <property type="match status" value="1"/>
</dbReference>
<keyword evidence="5" id="KW-0347">Helicase</keyword>
<dbReference type="InterPro" id="IPR036047">
    <property type="entry name" value="F-box-like_dom_sf"/>
</dbReference>
<feature type="compositionally biased region" description="Acidic residues" evidence="10">
    <location>
        <begin position="657"/>
        <end position="666"/>
    </location>
</feature>
<dbReference type="GO" id="GO:0005524">
    <property type="term" value="F:ATP binding"/>
    <property type="evidence" value="ECO:0007669"/>
    <property type="project" value="UniProtKB-KW"/>
</dbReference>
<keyword evidence="9" id="KW-0539">Nucleus</keyword>
<feature type="compositionally biased region" description="Basic and acidic residues" evidence="10">
    <location>
        <begin position="834"/>
        <end position="852"/>
    </location>
</feature>
<dbReference type="InterPro" id="IPR011050">
    <property type="entry name" value="Pectin_lyase_fold/virulence"/>
</dbReference>
<organism evidence="14 15">
    <name type="scientific">Cyclostephanos tholiformis</name>
    <dbReference type="NCBI Taxonomy" id="382380"/>
    <lineage>
        <taxon>Eukaryota</taxon>
        <taxon>Sar</taxon>
        <taxon>Stramenopiles</taxon>
        <taxon>Ochrophyta</taxon>
        <taxon>Bacillariophyta</taxon>
        <taxon>Coscinodiscophyceae</taxon>
        <taxon>Thalassiosirophycidae</taxon>
        <taxon>Stephanodiscales</taxon>
        <taxon>Stephanodiscaceae</taxon>
        <taxon>Cyclostephanos</taxon>
    </lineage>
</organism>
<dbReference type="SMART" id="SM00573">
    <property type="entry name" value="HSA"/>
    <property type="match status" value="1"/>
</dbReference>
<protein>
    <submittedName>
        <fullName evidence="14">Uncharacterized protein</fullName>
    </submittedName>
</protein>
<feature type="domain" description="Helicase C-terminal" evidence="12">
    <location>
        <begin position="1437"/>
        <end position="1590"/>
    </location>
</feature>
<keyword evidence="6" id="KW-0067">ATP-binding</keyword>
<dbReference type="PANTHER" id="PTHR45685:SF1">
    <property type="entry name" value="HELICASE SRCAP"/>
    <property type="match status" value="1"/>
</dbReference>
<evidence type="ECO:0000259" key="12">
    <source>
        <dbReference type="PROSITE" id="PS51194"/>
    </source>
</evidence>
<dbReference type="SMART" id="SM00487">
    <property type="entry name" value="DEXDc"/>
    <property type="match status" value="1"/>
</dbReference>
<dbReference type="Gene3D" id="3.40.50.300">
    <property type="entry name" value="P-loop containing nucleotide triphosphate hydrolases"/>
    <property type="match status" value="1"/>
</dbReference>
<keyword evidence="3" id="KW-0547">Nucleotide-binding</keyword>
<feature type="compositionally biased region" description="Acidic residues" evidence="10">
    <location>
        <begin position="428"/>
        <end position="437"/>
    </location>
</feature>
<name>A0ABD3RHR2_9STRA</name>
<feature type="region of interest" description="Disordered" evidence="10">
    <location>
        <begin position="496"/>
        <end position="534"/>
    </location>
</feature>
<feature type="domain" description="HSA" evidence="13">
    <location>
        <begin position="142"/>
        <end position="216"/>
    </location>
</feature>
<reference evidence="14 15" key="1">
    <citation type="submission" date="2024-10" db="EMBL/GenBank/DDBJ databases">
        <title>Updated reference genomes for cyclostephanoid diatoms.</title>
        <authorList>
            <person name="Roberts W.R."/>
            <person name="Alverson A.J."/>
        </authorList>
    </citation>
    <scope>NUCLEOTIDE SEQUENCE [LARGE SCALE GENOMIC DNA]</scope>
    <source>
        <strain evidence="14 15">AJA228-03</strain>
    </source>
</reference>
<dbReference type="Pfam" id="PF00271">
    <property type="entry name" value="Helicase_C"/>
    <property type="match status" value="1"/>
</dbReference>
<gene>
    <name evidence="14" type="ORF">ACHAXA_005548</name>
</gene>
<dbReference type="InterPro" id="IPR038718">
    <property type="entry name" value="SNF2-like_sf"/>
</dbReference>
<feature type="region of interest" description="Disordered" evidence="10">
    <location>
        <begin position="699"/>
        <end position="762"/>
    </location>
</feature>
<keyword evidence="15" id="KW-1185">Reference proteome</keyword>
<dbReference type="Pfam" id="PF07529">
    <property type="entry name" value="HSA"/>
    <property type="match status" value="1"/>
</dbReference>
<feature type="compositionally biased region" description="Acidic residues" evidence="10">
    <location>
        <begin position="511"/>
        <end position="527"/>
    </location>
</feature>
<dbReference type="GO" id="GO:0005634">
    <property type="term" value="C:nucleus"/>
    <property type="evidence" value="ECO:0007669"/>
    <property type="project" value="UniProtKB-SubCell"/>
</dbReference>
<dbReference type="Gene3D" id="3.40.50.10810">
    <property type="entry name" value="Tandem AAA-ATPase domain"/>
    <property type="match status" value="1"/>
</dbReference>
<dbReference type="SUPFAM" id="SSF81383">
    <property type="entry name" value="F-box domain"/>
    <property type="match status" value="1"/>
</dbReference>
<evidence type="ECO:0000259" key="11">
    <source>
        <dbReference type="PROSITE" id="PS51192"/>
    </source>
</evidence>
<evidence type="ECO:0000256" key="4">
    <source>
        <dbReference type="ARBA" id="ARBA00022801"/>
    </source>
</evidence>
<dbReference type="PROSITE" id="PS51204">
    <property type="entry name" value="HSA"/>
    <property type="match status" value="1"/>
</dbReference>
<dbReference type="PROSITE" id="PS51194">
    <property type="entry name" value="HELICASE_CTER"/>
    <property type="match status" value="1"/>
</dbReference>
<dbReference type="Proteomes" id="UP001530377">
    <property type="component" value="Unassembled WGS sequence"/>
</dbReference>
<dbReference type="InterPro" id="IPR000330">
    <property type="entry name" value="SNF2_N"/>
</dbReference>
<feature type="compositionally biased region" description="Basic and acidic residues" evidence="10">
    <location>
        <begin position="1712"/>
        <end position="1721"/>
    </location>
</feature>
<keyword evidence="8" id="KW-0238">DNA-binding</keyword>
<evidence type="ECO:0000256" key="5">
    <source>
        <dbReference type="ARBA" id="ARBA00022806"/>
    </source>
</evidence>
<comment type="similarity">
    <text evidence="2">Belongs to the SNF2/RAD54 helicase family. SWR1 subfamily.</text>
</comment>
<feature type="region of interest" description="Disordered" evidence="10">
    <location>
        <begin position="827"/>
        <end position="852"/>
    </location>
</feature>
<dbReference type="Gene3D" id="1.20.1280.50">
    <property type="match status" value="1"/>
</dbReference>
<dbReference type="GO" id="GO:0016787">
    <property type="term" value="F:hydrolase activity"/>
    <property type="evidence" value="ECO:0007669"/>
    <property type="project" value="UniProtKB-KW"/>
</dbReference>
<dbReference type="CDD" id="cd18793">
    <property type="entry name" value="SF2_C_SNF"/>
    <property type="match status" value="1"/>
</dbReference>
<evidence type="ECO:0000256" key="10">
    <source>
        <dbReference type="SAM" id="MobiDB-lite"/>
    </source>
</evidence>
<evidence type="ECO:0000256" key="2">
    <source>
        <dbReference type="ARBA" id="ARBA00009220"/>
    </source>
</evidence>
<keyword evidence="7" id="KW-0156">Chromatin regulator</keyword>
<dbReference type="InterPro" id="IPR049730">
    <property type="entry name" value="SNF2/RAD54-like_C"/>
</dbReference>
<dbReference type="CDD" id="cd18003">
    <property type="entry name" value="DEXQc_SRCAP"/>
    <property type="match status" value="1"/>
</dbReference>
<dbReference type="FunFam" id="3.40.50.10810:FF:000005">
    <property type="entry name" value="Photoperiod-independent early flowering 1"/>
    <property type="match status" value="1"/>
</dbReference>
<dbReference type="PANTHER" id="PTHR45685">
    <property type="entry name" value="HELICASE SRCAP-RELATED"/>
    <property type="match status" value="1"/>
</dbReference>
<feature type="domain" description="Helicase ATP-binding" evidence="11">
    <location>
        <begin position="900"/>
        <end position="1065"/>
    </location>
</feature>
<evidence type="ECO:0000256" key="7">
    <source>
        <dbReference type="ARBA" id="ARBA00022853"/>
    </source>
</evidence>
<dbReference type="InterPro" id="IPR027417">
    <property type="entry name" value="P-loop_NTPase"/>
</dbReference>
<evidence type="ECO:0000256" key="8">
    <source>
        <dbReference type="ARBA" id="ARBA00023125"/>
    </source>
</evidence>
<dbReference type="GO" id="GO:0003677">
    <property type="term" value="F:DNA binding"/>
    <property type="evidence" value="ECO:0007669"/>
    <property type="project" value="UniProtKB-KW"/>
</dbReference>
<dbReference type="InterPro" id="IPR014001">
    <property type="entry name" value="Helicase_ATP-bd"/>
</dbReference>
<dbReference type="SUPFAM" id="SSF51126">
    <property type="entry name" value="Pectin lyase-like"/>
    <property type="match status" value="1"/>
</dbReference>
<feature type="region of interest" description="Disordered" evidence="10">
    <location>
        <begin position="428"/>
        <end position="452"/>
    </location>
</feature>
<dbReference type="EMBL" id="JALLPB020000229">
    <property type="protein sequence ID" value="KAL3811882.1"/>
    <property type="molecule type" value="Genomic_DNA"/>
</dbReference>
<dbReference type="Pfam" id="PF12937">
    <property type="entry name" value="F-box-like"/>
    <property type="match status" value="1"/>
</dbReference>
<evidence type="ECO:0000313" key="14">
    <source>
        <dbReference type="EMBL" id="KAL3811882.1"/>
    </source>
</evidence>
<keyword evidence="4" id="KW-0378">Hydrolase</keyword>
<feature type="region of interest" description="Disordered" evidence="10">
    <location>
        <begin position="603"/>
        <end position="671"/>
    </location>
</feature>
<evidence type="ECO:0000256" key="9">
    <source>
        <dbReference type="ARBA" id="ARBA00023242"/>
    </source>
</evidence>
<dbReference type="GO" id="GO:0004386">
    <property type="term" value="F:helicase activity"/>
    <property type="evidence" value="ECO:0007669"/>
    <property type="project" value="UniProtKB-KW"/>
</dbReference>
<dbReference type="InterPro" id="IPR001650">
    <property type="entry name" value="Helicase_C-like"/>
</dbReference>
<dbReference type="InterPro" id="IPR050520">
    <property type="entry name" value="INO80/SWR1_helicase"/>
</dbReference>
<comment type="subcellular location">
    <subcellularLocation>
        <location evidence="1">Nucleus</location>
    </subcellularLocation>
</comment>
<evidence type="ECO:0000259" key="13">
    <source>
        <dbReference type="PROSITE" id="PS51204"/>
    </source>
</evidence>
<evidence type="ECO:0000256" key="3">
    <source>
        <dbReference type="ARBA" id="ARBA00022741"/>
    </source>
</evidence>